<comment type="caution">
    <text evidence="1">The sequence shown here is derived from an EMBL/GenBank/DDBJ whole genome shotgun (WGS) entry which is preliminary data.</text>
</comment>
<organism evidence="1 2">
    <name type="scientific">Solanum bulbocastanum</name>
    <name type="common">Wild potato</name>
    <dbReference type="NCBI Taxonomy" id="147425"/>
    <lineage>
        <taxon>Eukaryota</taxon>
        <taxon>Viridiplantae</taxon>
        <taxon>Streptophyta</taxon>
        <taxon>Embryophyta</taxon>
        <taxon>Tracheophyta</taxon>
        <taxon>Spermatophyta</taxon>
        <taxon>Magnoliopsida</taxon>
        <taxon>eudicotyledons</taxon>
        <taxon>Gunneridae</taxon>
        <taxon>Pentapetalae</taxon>
        <taxon>asterids</taxon>
        <taxon>lamiids</taxon>
        <taxon>Solanales</taxon>
        <taxon>Solanaceae</taxon>
        <taxon>Solanoideae</taxon>
        <taxon>Solaneae</taxon>
        <taxon>Solanum</taxon>
    </lineage>
</organism>
<dbReference type="AlphaFoldDB" id="A0AAN8YHW5"/>
<keyword evidence="2" id="KW-1185">Reference proteome</keyword>
<gene>
    <name evidence="1" type="ORF">RDI58_013578</name>
</gene>
<evidence type="ECO:0000313" key="1">
    <source>
        <dbReference type="EMBL" id="KAK6789778.1"/>
    </source>
</evidence>
<reference evidence="1 2" key="1">
    <citation type="submission" date="2024-02" db="EMBL/GenBank/DDBJ databases">
        <title>de novo genome assembly of Solanum bulbocastanum strain 11H21.</title>
        <authorList>
            <person name="Hosaka A.J."/>
        </authorList>
    </citation>
    <scope>NUCLEOTIDE SEQUENCE [LARGE SCALE GENOMIC DNA]</scope>
    <source>
        <tissue evidence="1">Young leaves</tissue>
    </source>
</reference>
<dbReference type="EMBL" id="JBANQN010000005">
    <property type="protein sequence ID" value="KAK6789778.1"/>
    <property type="molecule type" value="Genomic_DNA"/>
</dbReference>
<accession>A0AAN8YHW5</accession>
<name>A0AAN8YHW5_SOLBU</name>
<protein>
    <submittedName>
        <fullName evidence="1">Uncharacterized protein</fullName>
    </submittedName>
</protein>
<evidence type="ECO:0000313" key="2">
    <source>
        <dbReference type="Proteomes" id="UP001371456"/>
    </source>
</evidence>
<proteinExistence type="predicted"/>
<dbReference type="Proteomes" id="UP001371456">
    <property type="component" value="Unassembled WGS sequence"/>
</dbReference>
<sequence>MDLHYGNNREEGFIQLDNYIKHPRSESMRLGNRCASILDITCGNPSIQSIEVNQCASVLDITCLIQSTYFYRK</sequence>